<dbReference type="InterPro" id="IPR012144">
    <property type="entry name" value="NOS_euk"/>
</dbReference>
<dbReference type="InterPro" id="IPR001433">
    <property type="entry name" value="OxRdtase_FAD/NAD-bd"/>
</dbReference>
<dbReference type="InterPro" id="IPR044940">
    <property type="entry name" value="NOS_dom_2"/>
</dbReference>
<evidence type="ECO:0000256" key="12">
    <source>
        <dbReference type="ARBA" id="ARBA00022857"/>
    </source>
</evidence>
<evidence type="ECO:0000256" key="4">
    <source>
        <dbReference type="ARBA" id="ARBA00006267"/>
    </source>
</evidence>
<evidence type="ECO:0000256" key="15">
    <source>
        <dbReference type="ARBA" id="ARBA00023004"/>
    </source>
</evidence>
<dbReference type="InterPro" id="IPR036119">
    <property type="entry name" value="NOS_N_sf"/>
</dbReference>
<comment type="cofactor">
    <cofactor evidence="2 17">
        <name>heme b</name>
        <dbReference type="ChEBI" id="CHEBI:60344"/>
    </cofactor>
</comment>
<dbReference type="Pfam" id="PF00258">
    <property type="entry name" value="Flavodoxin_1"/>
    <property type="match status" value="1"/>
</dbReference>
<dbReference type="Gene3D" id="3.40.50.360">
    <property type="match status" value="2"/>
</dbReference>
<dbReference type="InterPro" id="IPR017927">
    <property type="entry name" value="FAD-bd_FR_type"/>
</dbReference>
<evidence type="ECO:0000313" key="21">
    <source>
        <dbReference type="Proteomes" id="UP001176940"/>
    </source>
</evidence>
<name>A0ABN9LNU7_9NEOB</name>
<keyword evidence="11" id="KW-0862">Zinc</keyword>
<evidence type="ECO:0000256" key="16">
    <source>
        <dbReference type="ARBA" id="ARBA00047419"/>
    </source>
</evidence>
<dbReference type="Gene3D" id="3.90.1230.10">
    <property type="entry name" value="Nitric Oxide Synthase, Chain A, domain 3"/>
    <property type="match status" value="1"/>
</dbReference>
<protein>
    <recommendedName>
        <fullName evidence="17">Nitric oxide synthase</fullName>
        <ecNumber evidence="17">1.14.13.39</ecNumber>
    </recommendedName>
</protein>
<dbReference type="InterPro" id="IPR044944">
    <property type="entry name" value="NOS_dom_3"/>
</dbReference>
<keyword evidence="15 17" id="KW-0408">Iron</keyword>
<evidence type="ECO:0000256" key="6">
    <source>
        <dbReference type="ARBA" id="ARBA00022617"/>
    </source>
</evidence>
<keyword evidence="9 17" id="KW-0479">Metal-binding</keyword>
<dbReference type="SUPFAM" id="SSF56512">
    <property type="entry name" value="Nitric oxide (NO) synthase oxygenase domain"/>
    <property type="match status" value="1"/>
</dbReference>
<dbReference type="Proteomes" id="UP001176940">
    <property type="component" value="Unassembled WGS sequence"/>
</dbReference>
<dbReference type="InterPro" id="IPR023173">
    <property type="entry name" value="NADPH_Cyt_P450_Rdtase_alpha"/>
</dbReference>
<evidence type="ECO:0000256" key="1">
    <source>
        <dbReference type="ARBA" id="ARBA00001950"/>
    </source>
</evidence>
<feature type="domain" description="Flavodoxin-like" evidence="18">
    <location>
        <begin position="582"/>
        <end position="720"/>
    </location>
</feature>
<dbReference type="SUPFAM" id="SSF63380">
    <property type="entry name" value="Riboflavin synthase domain-like"/>
    <property type="match status" value="1"/>
</dbReference>
<dbReference type="Pfam" id="PF00175">
    <property type="entry name" value="NAD_binding_1"/>
    <property type="match status" value="1"/>
</dbReference>
<evidence type="ECO:0000256" key="9">
    <source>
        <dbReference type="ARBA" id="ARBA00022723"/>
    </source>
</evidence>
<evidence type="ECO:0000256" key="2">
    <source>
        <dbReference type="ARBA" id="ARBA00001970"/>
    </source>
</evidence>
<comment type="cofactor">
    <cofactor evidence="17">
        <name>FAD</name>
        <dbReference type="ChEBI" id="CHEBI:57692"/>
    </cofactor>
    <text evidence="17">Binds 1 FAD.</text>
</comment>
<dbReference type="PROSITE" id="PS50902">
    <property type="entry name" value="FLAVODOXIN_LIKE"/>
    <property type="match status" value="1"/>
</dbReference>
<accession>A0ABN9LNU7</accession>
<evidence type="ECO:0000256" key="5">
    <source>
        <dbReference type="ARBA" id="ARBA00022490"/>
    </source>
</evidence>
<dbReference type="SUPFAM" id="SSF52218">
    <property type="entry name" value="Flavoproteins"/>
    <property type="match status" value="1"/>
</dbReference>
<dbReference type="InterPro" id="IPR001709">
    <property type="entry name" value="Flavoprot_Pyr_Nucl_cyt_Rdtase"/>
</dbReference>
<dbReference type="PRINTS" id="PR00369">
    <property type="entry name" value="FLAVODOXIN"/>
</dbReference>
<keyword evidence="21" id="KW-1185">Reference proteome</keyword>
<dbReference type="InterPro" id="IPR008254">
    <property type="entry name" value="Flavodoxin/NO_synth"/>
</dbReference>
<dbReference type="PROSITE" id="PS51384">
    <property type="entry name" value="FAD_FR"/>
    <property type="match status" value="1"/>
</dbReference>
<dbReference type="InterPro" id="IPR029039">
    <property type="entry name" value="Flavoprotein-like_sf"/>
</dbReference>
<evidence type="ECO:0000256" key="17">
    <source>
        <dbReference type="PIRNR" id="PIRNR000333"/>
    </source>
</evidence>
<evidence type="ECO:0000259" key="18">
    <source>
        <dbReference type="PROSITE" id="PS50902"/>
    </source>
</evidence>
<keyword evidence="14 17" id="KW-0560">Oxidoreductase</keyword>
<keyword evidence="13 17" id="KW-0112">Calmodulin-binding</keyword>
<dbReference type="Gene3D" id="2.40.30.10">
    <property type="entry name" value="Translation factors"/>
    <property type="match status" value="1"/>
</dbReference>
<evidence type="ECO:0000256" key="13">
    <source>
        <dbReference type="ARBA" id="ARBA00022860"/>
    </source>
</evidence>
<evidence type="ECO:0000256" key="7">
    <source>
        <dbReference type="ARBA" id="ARBA00022630"/>
    </source>
</evidence>
<evidence type="ECO:0000313" key="20">
    <source>
        <dbReference type="EMBL" id="CAJ0946792.1"/>
    </source>
</evidence>
<comment type="caution">
    <text evidence="20">The sequence shown here is derived from an EMBL/GenBank/DDBJ whole genome shotgun (WGS) entry which is preliminary data.</text>
</comment>
<dbReference type="Gene3D" id="6.10.250.410">
    <property type="match status" value="1"/>
</dbReference>
<dbReference type="InterPro" id="IPR001094">
    <property type="entry name" value="Flavdoxin-like"/>
</dbReference>
<proteinExistence type="inferred from homology"/>
<dbReference type="Gene3D" id="1.20.990.10">
    <property type="entry name" value="NADPH-cytochrome p450 Reductase, Chain A, domain 3"/>
    <property type="match status" value="1"/>
</dbReference>
<dbReference type="Gene3D" id="3.90.440.10">
    <property type="entry name" value="Nitric Oxide Synthase,Heme Domain,Chain A domain 2"/>
    <property type="match status" value="1"/>
</dbReference>
<keyword evidence="7" id="KW-0285">Flavoprotein</keyword>
<comment type="subcellular location">
    <subcellularLocation>
        <location evidence="3">Cytoplasm</location>
        <location evidence="3">Cytosol</location>
    </subcellularLocation>
</comment>
<dbReference type="InterPro" id="IPR044943">
    <property type="entry name" value="NOS_dom_1"/>
</dbReference>
<evidence type="ECO:0000256" key="10">
    <source>
        <dbReference type="ARBA" id="ARBA00022827"/>
    </source>
</evidence>
<dbReference type="PIRSF" id="PIRSF000333">
    <property type="entry name" value="NOS"/>
    <property type="match status" value="1"/>
</dbReference>
<dbReference type="PRINTS" id="PR00371">
    <property type="entry name" value="FPNCR"/>
</dbReference>
<keyword evidence="10 17" id="KW-0274">FAD</keyword>
<evidence type="ECO:0000256" key="14">
    <source>
        <dbReference type="ARBA" id="ARBA00023002"/>
    </source>
</evidence>
<evidence type="ECO:0000256" key="11">
    <source>
        <dbReference type="ARBA" id="ARBA00022833"/>
    </source>
</evidence>
<comment type="cofactor">
    <cofactor evidence="17">
        <name>FMN</name>
        <dbReference type="ChEBI" id="CHEBI:58210"/>
    </cofactor>
    <text evidence="17">Binds 1 FMN.</text>
</comment>
<dbReference type="PANTHER" id="PTHR43410">
    <property type="entry name" value="NITRIC OXIDE SYNTHASE OXYGENASE"/>
    <property type="match status" value="1"/>
</dbReference>
<dbReference type="InterPro" id="IPR050607">
    <property type="entry name" value="NOS"/>
</dbReference>
<dbReference type="Pfam" id="PF02898">
    <property type="entry name" value="NO_synthase"/>
    <property type="match status" value="1"/>
</dbReference>
<dbReference type="Gene3D" id="3.40.50.80">
    <property type="entry name" value="Nucleotide-binding domain of ferredoxin-NADP reductase (FNR) module"/>
    <property type="match status" value="1"/>
</dbReference>
<evidence type="ECO:0000259" key="19">
    <source>
        <dbReference type="PROSITE" id="PS51384"/>
    </source>
</evidence>
<dbReference type="InterPro" id="IPR039261">
    <property type="entry name" value="FNR_nucleotide-bd"/>
</dbReference>
<comment type="function">
    <text evidence="17">Produces nitric oxide (NO) which is a messenger molecule with diverse functions.</text>
</comment>
<reference evidence="20" key="1">
    <citation type="submission" date="2023-07" db="EMBL/GenBank/DDBJ databases">
        <authorList>
            <person name="Stuckert A."/>
        </authorList>
    </citation>
    <scope>NUCLEOTIDE SEQUENCE</scope>
</reference>
<comment type="similarity">
    <text evidence="4 17">Belongs to the NOS family.</text>
</comment>
<dbReference type="InterPro" id="IPR004030">
    <property type="entry name" value="NOS_N"/>
</dbReference>
<gene>
    <name evidence="20" type="ORF">RIMI_LOCUS11441277</name>
</gene>
<keyword evidence="5" id="KW-0963">Cytoplasm</keyword>
<dbReference type="SUPFAM" id="SSF52343">
    <property type="entry name" value="Ferredoxin reductase-like, C-terminal NADP-linked domain"/>
    <property type="match status" value="1"/>
</dbReference>
<dbReference type="InterPro" id="IPR003097">
    <property type="entry name" value="CysJ-like_FAD-binding"/>
</dbReference>
<dbReference type="CDD" id="cd00795">
    <property type="entry name" value="NOS_oxygenase_euk"/>
    <property type="match status" value="1"/>
</dbReference>
<evidence type="ECO:0000256" key="3">
    <source>
        <dbReference type="ARBA" id="ARBA00004514"/>
    </source>
</evidence>
<sequence>MAKLPTRGRGIDTWRQHPWECSLSEEPVIDESAGTLTHNATFPVHATQQHCDPAESQVALPAYHTTLHGDKEEGADESAGSFISSLKQEDVKSNGTKSAMAEIKAGLEKSAPEYHGHPCKKMVCPKYLKLRNYENGKILQDTLHLNAKQNLTCQSTVCHGSVMNPNCYTRGPRDEPIPLDALLPQAVEFINQYYKSFKEPQIENYLNRLETITKEIELTGTYQLTYEELVFAAKQAWRNAPRCIGRIQWNNLQVFDARQCKTAENMFHLICRHIKYASNGGNLRSAITVFPHRTDGKHDFRVWNSQLIKYAGYELEDGAILGDPGSIEFTELCIQLGWKPKYERFEVLPLVLQANGEDPELFELPKDLVSEVVMEHPKFDWFKDLNLRWYILPAVSSMMLEAGGIEFTACPFNGWYMGTEIGVRDFCDVQRYNVLEEVGKRMGLETHKLASLWKDHAIVEINVAVLYSFQKQNVTIMDHHSASESFMKHMENEYRLRGGCPADWVWLVPPMSGSITKVFHQEMLNYILSPFYFYQIDAWKTHKWQNEKSKPKKKEFKFSVISKAVLFASMLMRKSMMARTKATILFATETGKSETFAKNLQTLFSYAFNTKVFCMEDCNIDNLDKESLLLVVTSTFGNGDCPSNGEKFKKSIFKLEKLKKKLRYAVFGLGSSMYPQFCAFAHTLDDRLAEVGASQISLTGEGDELSGARGGLLAACEEFKIPESQKIVLPKCYTSTEGWSPENHRLVNETQPFDHIKALSKVHSRNILTMTLKSRENLHSSKSSRATLLVKLSSENNQEVQYLPGEHVGVFSGNQPELVTSIITLLKDAPPINQDIRLETRSEQGNFWTTSEKVPPCSLSQALTYFLDITTPPSQLLLKKLSLLAADVEDKRRLEDLSKDTKRYNAWKSYNYPSFLDVLEEFKSLHVPTTFILTQLPPLKARYYSISSSNDLTPGEIHLTVAVANYRTKGGHGPVHHGVCSTWLNTISLNDTVPCFIRSTNTFHLPPNPLSPCILIGPGTGISPYRSFWHQRLYDMEKGKAVGSMILLSGCQQMEVDEIYKEEKEDMKRKGVIQDVFTAYSRQPGQAKMYVQHILEKNLEDEVIRTLFEEEGHVYVCGQIEMARDVATTIKLVIARKKRLSDQEAETCLTQLKNEMHYHEDIFGATYKPQLPQNGI</sequence>
<comment type="cofactor">
    <cofactor evidence="1">
        <name>(6R)-L-erythro-5,6,7,8-tetrahydrobiopterin</name>
        <dbReference type="ChEBI" id="CHEBI:59560"/>
    </cofactor>
</comment>
<keyword evidence="12 17" id="KW-0521">NADP</keyword>
<dbReference type="Gene3D" id="3.90.340.10">
    <property type="entry name" value="Nitric Oxide Synthase, Chain A, domain 1"/>
    <property type="match status" value="1"/>
</dbReference>
<dbReference type="EMBL" id="CAUEEQ010025886">
    <property type="protein sequence ID" value="CAJ0946792.1"/>
    <property type="molecule type" value="Genomic_DNA"/>
</dbReference>
<dbReference type="EC" id="1.14.13.39" evidence="17"/>
<dbReference type="PROSITE" id="PS60001">
    <property type="entry name" value="NOS"/>
    <property type="match status" value="1"/>
</dbReference>
<evidence type="ECO:0000256" key="8">
    <source>
        <dbReference type="ARBA" id="ARBA00022643"/>
    </source>
</evidence>
<dbReference type="InterPro" id="IPR017938">
    <property type="entry name" value="Riboflavin_synthase-like_b-brl"/>
</dbReference>
<feature type="domain" description="FAD-binding FR-type" evidence="19">
    <location>
        <begin position="765"/>
        <end position="1006"/>
    </location>
</feature>
<keyword evidence="8 17" id="KW-0288">FMN</keyword>
<keyword evidence="6 17" id="KW-0349">Heme</keyword>
<comment type="catalytic activity">
    <reaction evidence="16">
        <text>2 L-arginine + 3 NADPH + 4 O2 + H(+) = 2 L-citrulline + 2 nitric oxide + 3 NADP(+) + 4 H2O</text>
        <dbReference type="Rhea" id="RHEA:19897"/>
        <dbReference type="ChEBI" id="CHEBI:15377"/>
        <dbReference type="ChEBI" id="CHEBI:15378"/>
        <dbReference type="ChEBI" id="CHEBI:15379"/>
        <dbReference type="ChEBI" id="CHEBI:16480"/>
        <dbReference type="ChEBI" id="CHEBI:32682"/>
        <dbReference type="ChEBI" id="CHEBI:57743"/>
        <dbReference type="ChEBI" id="CHEBI:57783"/>
        <dbReference type="ChEBI" id="CHEBI:58349"/>
        <dbReference type="EC" id="1.14.13.39"/>
    </reaction>
    <physiologicalReaction direction="left-to-right" evidence="16">
        <dbReference type="Rhea" id="RHEA:19898"/>
    </physiologicalReaction>
</comment>
<dbReference type="PANTHER" id="PTHR43410:SF4">
    <property type="entry name" value="NITRIC OXIDE SYNTHASE"/>
    <property type="match status" value="1"/>
</dbReference>
<dbReference type="Pfam" id="PF00667">
    <property type="entry name" value="FAD_binding_1"/>
    <property type="match status" value="1"/>
</dbReference>
<organism evidence="20 21">
    <name type="scientific">Ranitomeya imitator</name>
    <name type="common">mimic poison frog</name>
    <dbReference type="NCBI Taxonomy" id="111125"/>
    <lineage>
        <taxon>Eukaryota</taxon>
        <taxon>Metazoa</taxon>
        <taxon>Chordata</taxon>
        <taxon>Craniata</taxon>
        <taxon>Vertebrata</taxon>
        <taxon>Euteleostomi</taxon>
        <taxon>Amphibia</taxon>
        <taxon>Batrachia</taxon>
        <taxon>Anura</taxon>
        <taxon>Neobatrachia</taxon>
        <taxon>Hyloidea</taxon>
        <taxon>Dendrobatidae</taxon>
        <taxon>Dendrobatinae</taxon>
        <taxon>Ranitomeya</taxon>
    </lineage>
</organism>